<gene>
    <name evidence="1" type="ORF">DAPPUDRAFT_300547</name>
</gene>
<dbReference type="InParanoid" id="E9HDG1"/>
<protein>
    <submittedName>
        <fullName evidence="1">Uncharacterized protein</fullName>
    </submittedName>
</protein>
<keyword evidence="2" id="KW-1185">Reference proteome</keyword>
<reference evidence="1 2" key="1">
    <citation type="journal article" date="2011" name="Science">
        <title>The ecoresponsive genome of Daphnia pulex.</title>
        <authorList>
            <person name="Colbourne J.K."/>
            <person name="Pfrender M.E."/>
            <person name="Gilbert D."/>
            <person name="Thomas W.K."/>
            <person name="Tucker A."/>
            <person name="Oakley T.H."/>
            <person name="Tokishita S."/>
            <person name="Aerts A."/>
            <person name="Arnold G.J."/>
            <person name="Basu M.K."/>
            <person name="Bauer D.J."/>
            <person name="Caceres C.E."/>
            <person name="Carmel L."/>
            <person name="Casola C."/>
            <person name="Choi J.H."/>
            <person name="Detter J.C."/>
            <person name="Dong Q."/>
            <person name="Dusheyko S."/>
            <person name="Eads B.D."/>
            <person name="Frohlich T."/>
            <person name="Geiler-Samerotte K.A."/>
            <person name="Gerlach D."/>
            <person name="Hatcher P."/>
            <person name="Jogdeo S."/>
            <person name="Krijgsveld J."/>
            <person name="Kriventseva E.V."/>
            <person name="Kultz D."/>
            <person name="Laforsch C."/>
            <person name="Lindquist E."/>
            <person name="Lopez J."/>
            <person name="Manak J.R."/>
            <person name="Muller J."/>
            <person name="Pangilinan J."/>
            <person name="Patwardhan R.P."/>
            <person name="Pitluck S."/>
            <person name="Pritham E.J."/>
            <person name="Rechtsteiner A."/>
            <person name="Rho M."/>
            <person name="Rogozin I.B."/>
            <person name="Sakarya O."/>
            <person name="Salamov A."/>
            <person name="Schaack S."/>
            <person name="Shapiro H."/>
            <person name="Shiga Y."/>
            <person name="Skalitzky C."/>
            <person name="Smith Z."/>
            <person name="Souvorov A."/>
            <person name="Sung W."/>
            <person name="Tang Z."/>
            <person name="Tsuchiya D."/>
            <person name="Tu H."/>
            <person name="Vos H."/>
            <person name="Wang M."/>
            <person name="Wolf Y.I."/>
            <person name="Yamagata H."/>
            <person name="Yamada T."/>
            <person name="Ye Y."/>
            <person name="Shaw J.R."/>
            <person name="Andrews J."/>
            <person name="Crease T.J."/>
            <person name="Tang H."/>
            <person name="Lucas S.M."/>
            <person name="Robertson H.M."/>
            <person name="Bork P."/>
            <person name="Koonin E.V."/>
            <person name="Zdobnov E.M."/>
            <person name="Grigoriev I.V."/>
            <person name="Lynch M."/>
            <person name="Boore J.L."/>
        </authorList>
    </citation>
    <scope>NUCLEOTIDE SEQUENCE [LARGE SCALE GENOMIC DNA]</scope>
</reference>
<dbReference type="EMBL" id="GL732623">
    <property type="protein sequence ID" value="EFX70247.1"/>
    <property type="molecule type" value="Genomic_DNA"/>
</dbReference>
<name>E9HDG1_DAPPU</name>
<dbReference type="HOGENOM" id="CLU_802290_0_0_1"/>
<dbReference type="Proteomes" id="UP000000305">
    <property type="component" value="Unassembled WGS sequence"/>
</dbReference>
<proteinExistence type="predicted"/>
<evidence type="ECO:0000313" key="1">
    <source>
        <dbReference type="EMBL" id="EFX70247.1"/>
    </source>
</evidence>
<dbReference type="eggNOG" id="ENOG502SXDB">
    <property type="taxonomic scope" value="Eukaryota"/>
</dbReference>
<dbReference type="AlphaFoldDB" id="E9HDG1"/>
<organism evidence="1 2">
    <name type="scientific">Daphnia pulex</name>
    <name type="common">Water flea</name>
    <dbReference type="NCBI Taxonomy" id="6669"/>
    <lineage>
        <taxon>Eukaryota</taxon>
        <taxon>Metazoa</taxon>
        <taxon>Ecdysozoa</taxon>
        <taxon>Arthropoda</taxon>
        <taxon>Crustacea</taxon>
        <taxon>Branchiopoda</taxon>
        <taxon>Diplostraca</taxon>
        <taxon>Cladocera</taxon>
        <taxon>Anomopoda</taxon>
        <taxon>Daphniidae</taxon>
        <taxon>Daphnia</taxon>
    </lineage>
</organism>
<sequence length="346" mass="40009">MFFLCLSDVVKDETNGQKHEKFIIDLNDFLAFVNEDKNVFEKMLLQLGFPQNNEECNGNTGEELVKELVEIFVSCSKNDFLASVRKEEILQAIPEKDLMEVENTTDTEWQESFHRLVDNISRSFLQTDGSQTTPSPTLEWFQRYQKASSLMNDVEWTLKLRILTKEMYKKFLLPETEINYKEEDGKKIIFIKGIAIFVSKMLQLMKQLKDEHPDVEEIKIVGLKSVHVDCDLDNEIWHGINIGIVTDKLIIVDDITDNNAQTWTGFCWNVSGKNAQDQPMGKPCQAGESGGNVHVVCNEIVNGQKWTIVSDATEVIPVRLTNGHRKNLKILFRPYRRVMKRQWKPY</sequence>
<evidence type="ECO:0000313" key="2">
    <source>
        <dbReference type="Proteomes" id="UP000000305"/>
    </source>
</evidence>
<dbReference type="KEGG" id="dpx:DAPPUDRAFT_300547"/>
<dbReference type="PhylomeDB" id="E9HDG1"/>
<accession>E9HDG1</accession>